<dbReference type="PATRIC" id="fig|111780.3.peg.5160"/>
<keyword evidence="1" id="KW-0614">Plasmid</keyword>
<geneLocation type="plasmid" evidence="1 2">
    <name>pSTA7437.05</name>
</geneLocation>
<evidence type="ECO:0008006" key="3">
    <source>
        <dbReference type="Google" id="ProtNLM"/>
    </source>
</evidence>
<accession>K9Y0Y7</accession>
<protein>
    <recommendedName>
        <fullName evidence="3">DNA-directed DNA polymerase</fullName>
    </recommendedName>
</protein>
<name>K9Y0Y7_STAC7</name>
<dbReference type="Proteomes" id="UP000010473">
    <property type="component" value="Plasmid pSTA7437.05"/>
</dbReference>
<gene>
    <name evidence="1" type="ordered locus">Sta7437_4988</name>
</gene>
<dbReference type="eggNOG" id="ENOG5033F06">
    <property type="taxonomic scope" value="Bacteria"/>
</dbReference>
<organism evidence="1 2">
    <name type="scientific">Stanieria cyanosphaera (strain ATCC 29371 / PCC 7437)</name>
    <dbReference type="NCBI Taxonomy" id="111780"/>
    <lineage>
        <taxon>Bacteria</taxon>
        <taxon>Bacillati</taxon>
        <taxon>Cyanobacteriota</taxon>
        <taxon>Cyanophyceae</taxon>
        <taxon>Pleurocapsales</taxon>
        <taxon>Dermocarpellaceae</taxon>
        <taxon>Stanieria</taxon>
    </lineage>
</organism>
<evidence type="ECO:0000313" key="2">
    <source>
        <dbReference type="Proteomes" id="UP000010473"/>
    </source>
</evidence>
<keyword evidence="2" id="KW-1185">Reference proteome</keyword>
<reference evidence="2" key="1">
    <citation type="journal article" date="2013" name="Proc. Natl. Acad. Sci. U.S.A.">
        <title>Improving the coverage of the cyanobacterial phylum using diversity-driven genome sequencing.</title>
        <authorList>
            <person name="Shih P.M."/>
            <person name="Wu D."/>
            <person name="Latifi A."/>
            <person name="Axen S.D."/>
            <person name="Fewer D.P."/>
            <person name="Talla E."/>
            <person name="Calteau A."/>
            <person name="Cai F."/>
            <person name="Tandeau de Marsac N."/>
            <person name="Rippka R."/>
            <person name="Herdman M."/>
            <person name="Sivonen K."/>
            <person name="Coursin T."/>
            <person name="Laurent T."/>
            <person name="Goodwin L."/>
            <person name="Nolan M."/>
            <person name="Davenport K.W."/>
            <person name="Han C.S."/>
            <person name="Rubin E.M."/>
            <person name="Eisen J.A."/>
            <person name="Woyke T."/>
            <person name="Gugger M."/>
            <person name="Kerfeld C.A."/>
        </authorList>
    </citation>
    <scope>NUCLEOTIDE SEQUENCE [LARGE SCALE GENOMIC DNA]</scope>
    <source>
        <strain evidence="2">ATCC 29371 / PCC 7437</strain>
        <plasmid evidence="2">Plasmid pSTA7437.05</plasmid>
    </source>
</reference>
<proteinExistence type="predicted"/>
<dbReference type="EMBL" id="CP003658">
    <property type="protein sequence ID" value="AFZ38408.1"/>
    <property type="molecule type" value="Genomic_DNA"/>
</dbReference>
<dbReference type="HOGENOM" id="CLU_307149_0_0_3"/>
<evidence type="ECO:0000313" key="1">
    <source>
        <dbReference type="EMBL" id="AFZ38408.1"/>
    </source>
</evidence>
<dbReference type="RefSeq" id="WP_015212137.1">
    <property type="nucleotide sequence ID" value="NC_019766.1"/>
</dbReference>
<dbReference type="AlphaFoldDB" id="K9Y0Y7"/>
<dbReference type="OrthoDB" id="499598at2"/>
<sequence length="963" mass="113685">MFYQESQDYIYTSKQKQVNGQNLYFPVEIDTEYTHLANIFNTEPKICTNITVQCKAIGNNDSKIYSFSDIRTKSRHKPFQYDFVVWDYLNDLGHQIQQLNYQSVNVPGEIPWLQVDCYSFFAVAEYPRVFMNQYRQDFKKILLETTSNNGIEQGRRLRTFHREKNRYLNWIETPWLILLDNYIYRVRLSIYDTSAVHGNTSYKNFCTNSGLKLDFKDNFTSEEKSRMLDMYDQRPEDFDNYALGDLYNHNALLGNVENFKLIYQSLGLENYYTIPKLTIGATVSRIIESAINKQFNAPPETRDFINKYCKYGSADYLKRLGTTGAINAKVDGGRCRNNRPLDTFLETVICNPDIAGCYGNGLRIQTYPLGVPSLLDYPRNSTTNKYLTLRQFLKKYNKEFVPGLWQARISLKDDYYLKYQQDYFISWIPPKDIRTLPTDTEISYTDQWWEIDDIGTTKIFKNDIQNALLNHDGLQWIEHIASTPQRKELLDNLIVITAMWYSANDQVNSIEELVNEHTNHKGKNTTEIKRLKGKQRKISIHEECHKWYGINLGKLVVDKLLLERQKHPKKTPFNELYKLCVNTIYGDMVSPFFRVGNVVVGNNITARARAYAWYMEKGFNSNQTITDGGTFDMNAVTYSRNNRQLNGTKSVHLYLKENGDDYYFKPLNTKVTLDKFGKEIIKYFVKNEYINLQFNDRTETKLNYKEAIDLYNIACHEHLQSLFNSIDVLHQKTIDLYGKEHIGQYKIEIKDFSSKGCFHGSANYRLYFNGNEDVKMRSYSKGAKDIVVFDGNELVYEQQLEIVKEFLCSLENSQKVQRSKVFINQKILKVGDYRKNRSYWENTEVIPGYTIYHSRLLREFSLSQFTFNTYQQYLSWKREYDFLLRHYTQSYEMFYLDNDGDLNYQQMIEDIEESIRKGDKKYTVNRQLKNRNTHRLYQTHKQQDALLASKEAIDNLYKRRNDN</sequence>
<dbReference type="KEGG" id="scs:Sta7437_4988"/>